<name>A0A0G2Y2S7_9VIRU</name>
<dbReference type="InterPro" id="IPR038765">
    <property type="entry name" value="Papain-like_cys_pep_sf"/>
</dbReference>
<dbReference type="GO" id="GO:0016579">
    <property type="term" value="P:protein deubiquitination"/>
    <property type="evidence" value="ECO:0007669"/>
    <property type="project" value="InterPro"/>
</dbReference>
<keyword evidence="3" id="KW-1185">Reference proteome</keyword>
<keyword evidence="2" id="KW-0378">Hydrolase</keyword>
<dbReference type="PANTHER" id="PTHR21646">
    <property type="entry name" value="UBIQUITIN CARBOXYL-TERMINAL HYDROLASE"/>
    <property type="match status" value="1"/>
</dbReference>
<dbReference type="EMBL" id="KM982402">
    <property type="protein sequence ID" value="AKI80053.1"/>
    <property type="molecule type" value="Genomic_DNA"/>
</dbReference>
<dbReference type="InterPro" id="IPR028889">
    <property type="entry name" value="USP"/>
</dbReference>
<organism evidence="2 3">
    <name type="scientific">Acanthamoeba polyphaga mimivirus Kroon</name>
    <dbReference type="NCBI Taxonomy" id="3069720"/>
    <lineage>
        <taxon>Viruses</taxon>
        <taxon>Varidnaviria</taxon>
        <taxon>Bamfordvirae</taxon>
        <taxon>Nucleocytoviricota</taxon>
        <taxon>Megaviricetes</taxon>
        <taxon>Imitervirales</taxon>
        <taxon>Mimiviridae</taxon>
        <taxon>Megamimivirinae</taxon>
        <taxon>Mimivirus</taxon>
        <taxon>Mimivirus lagoaense</taxon>
    </lineage>
</organism>
<protein>
    <submittedName>
        <fullName evidence="2">Ubiquitin-specific protease</fullName>
    </submittedName>
</protein>
<dbReference type="PROSITE" id="PS50235">
    <property type="entry name" value="USP_3"/>
    <property type="match status" value="1"/>
</dbReference>
<dbReference type="CDD" id="cd02674">
    <property type="entry name" value="Peptidase_C19R"/>
    <property type="match status" value="1"/>
</dbReference>
<dbReference type="Gene3D" id="3.90.70.10">
    <property type="entry name" value="Cysteine proteinases"/>
    <property type="match status" value="1"/>
</dbReference>
<dbReference type="SUPFAM" id="SSF54001">
    <property type="entry name" value="Cysteine proteinases"/>
    <property type="match status" value="1"/>
</dbReference>
<dbReference type="Proteomes" id="UP000240461">
    <property type="component" value="Segment"/>
</dbReference>
<accession>A0A0G2Y2S7</accession>
<dbReference type="InterPro" id="IPR018200">
    <property type="entry name" value="USP_CS"/>
</dbReference>
<dbReference type="InterPro" id="IPR001394">
    <property type="entry name" value="Peptidase_C19_UCH"/>
</dbReference>
<dbReference type="PROSITE" id="PS00972">
    <property type="entry name" value="USP_1"/>
    <property type="match status" value="1"/>
</dbReference>
<evidence type="ECO:0000313" key="3">
    <source>
        <dbReference type="Proteomes" id="UP000240461"/>
    </source>
</evidence>
<sequence>MQNMMNISQSFQNDSVLIGDKNTLQSINKSVENGSKNTHGITGIMNLGNTCYMNSALQALSHNYLLINYLFMNKKQIIRTLLTNARKIFKDCDNFKTESTISPIPFELRKKIQSENYHLSMLTVEDVNILLNNTITAQIIRLFECMWKNNCVVVPTSFRKIFGEVRDKFFFGYEQHDAEEAYSCIIQKMQEELAEKRTIRFKTTRHSVGEYIKYMNDVKEKVSCLPNGKEKDIIMNKFKQIKKQMPRESLTAESFREMKKYYEQGYSYITEIFSGYVHSSICCPNTSCGFTNDRFDAFTHLSLSIPVKNMYEQSNIYDCLREYFSQETLDADNLWNCEGCHEKVQAIKKTKLWTTPYVLVIQFKRFGMTRIAKDNRFINYPMDELDVSSVICSQQFEDSVQTKYKLQCVINHQGGLNNGHYFTYSKIENTGEWYEFNDTYTGKVADNHIVNQNAYILFYVRSDLFRSQ</sequence>
<keyword evidence="2" id="KW-0645">Protease</keyword>
<dbReference type="Pfam" id="PF00443">
    <property type="entry name" value="UCH"/>
    <property type="match status" value="1"/>
</dbReference>
<dbReference type="GO" id="GO:0004843">
    <property type="term" value="F:cysteine-type deubiquitinase activity"/>
    <property type="evidence" value="ECO:0007669"/>
    <property type="project" value="InterPro"/>
</dbReference>
<evidence type="ECO:0000313" key="2">
    <source>
        <dbReference type="EMBL" id="AKI80053.1"/>
    </source>
</evidence>
<proteinExistence type="predicted"/>
<dbReference type="GO" id="GO:0006508">
    <property type="term" value="P:proteolysis"/>
    <property type="evidence" value="ECO:0007669"/>
    <property type="project" value="UniProtKB-KW"/>
</dbReference>
<dbReference type="InterPro" id="IPR050185">
    <property type="entry name" value="Ub_carboxyl-term_hydrolase"/>
</dbReference>
<reference evidence="2 3" key="1">
    <citation type="submission" date="2014-10" db="EMBL/GenBank/DDBJ databases">
        <title>Pan-genome analysis of Brazilian lineage A amoebal mimiviruses.</title>
        <authorList>
            <person name="Assis F.L."/>
            <person name="Abrahao J.S."/>
            <person name="Kroon E.G."/>
            <person name="Dornas F.P."/>
            <person name="Andrade K.R."/>
            <person name="Borato P.V.M."/>
            <person name="Pilotto M.R."/>
            <person name="Benamar S."/>
            <person name="LaScola B."/>
            <person name="Colson P."/>
        </authorList>
    </citation>
    <scope>NUCLEOTIDE SEQUENCE [LARGE SCALE GENOMIC DNA]</scope>
    <source>
        <strain evidence="2 3">Kroon</strain>
    </source>
</reference>
<evidence type="ECO:0000259" key="1">
    <source>
        <dbReference type="PROSITE" id="PS50235"/>
    </source>
</evidence>
<dbReference type="PROSITE" id="PS00973">
    <property type="entry name" value="USP_2"/>
    <property type="match status" value="1"/>
</dbReference>
<feature type="domain" description="USP" evidence="1">
    <location>
        <begin position="42"/>
        <end position="462"/>
    </location>
</feature>
<dbReference type="KEGG" id="vg:80513851"/>